<dbReference type="InterPro" id="IPR002470">
    <property type="entry name" value="Peptidase_S9A"/>
</dbReference>
<dbReference type="AlphaFoldDB" id="A0A1X7K8I8"/>
<keyword evidence="2" id="KW-0645">Protease</keyword>
<keyword evidence="3" id="KW-0378">Hydrolase</keyword>
<dbReference type="SUPFAM" id="SSF50993">
    <property type="entry name" value="Peptidase/esterase 'gauge' domain"/>
    <property type="match status" value="1"/>
</dbReference>
<dbReference type="InterPro" id="IPR029058">
    <property type="entry name" value="AB_hydrolase_fold"/>
</dbReference>
<keyword evidence="4" id="KW-0720">Serine protease</keyword>
<sequence>MTEFADAPRAERRPSPRTHHGDTVIDDFEWLRDKDDPAVRAYLDEENAFTHSSTEHLAELRQSIFDEIKSRTLETDLSVPVRHGQYWYYSRTVEGQQYGIHCRIPLAHDDDWTPPDVGSGDSREEVLLDDNVEAEGTEFYSLGSFDVSTDGRLLAYSVDTTGDERYTLYIRDLETGSNRADVVPNTFPGATFSPDASVVFYPTVDDAWRPDTIWRHTIGTAASDDLAVFTEPDERFWVGVGLTRSRRYLVLDIASKITSEVRLLDTLDLGGEFQVVWPRREGVEYQVEHAVVAGEDRLLIVNNDGAEDFQVIDVPADRPLDETAWRTLVPASPGRRIEQVDAFADHLTLEYRRDGLTRIAVIRLQSGTEPFGPIEEIPFDEPLFQVGTGGNPEWTQQTVRLGYTSFVTPSTVYDFSVADNTMTLLKRQAVQGDYDPDDYQQERVWATADDGSRIPISLVSRRVDEPRSPRPTLLYGYGSYEASIDPGFSVPRISLLDRGVVFAIAHVRGGGEMGRAWYEQGKMLAKKNTFTDFVTAADELIESGRTTPELMVAQGGSAGGLLMGAVANIAPDRFAGILAQVPFVDALTSILDPDLPLTVIEWDEWGDPLHDADVYAYMKSYSPYENVRDDIRYPPIMAVTSLNDTRVLYVEPAKWAARLRQAGAPVLLLTEMTAGHGGVSGRYERWKEVAQEYAWVLDRMGLGAAAPIKNT</sequence>
<reference evidence="9" key="1">
    <citation type="submission" date="2017-04" db="EMBL/GenBank/DDBJ databases">
        <authorList>
            <person name="Varghese N."/>
            <person name="Submissions S."/>
        </authorList>
    </citation>
    <scope>NUCLEOTIDE SEQUENCE [LARGE SCALE GENOMIC DNA]</scope>
    <source>
        <strain evidence="9">VKM Ac-2510</strain>
    </source>
</reference>
<evidence type="ECO:0000313" key="8">
    <source>
        <dbReference type="EMBL" id="SMG36645.1"/>
    </source>
</evidence>
<evidence type="ECO:0000313" key="9">
    <source>
        <dbReference type="Proteomes" id="UP000193244"/>
    </source>
</evidence>
<proteinExistence type="inferred from homology"/>
<evidence type="ECO:0000256" key="2">
    <source>
        <dbReference type="ARBA" id="ARBA00022670"/>
    </source>
</evidence>
<dbReference type="PANTHER" id="PTHR11757:SF19">
    <property type="entry name" value="PROLYL ENDOPEPTIDASE-LIKE"/>
    <property type="match status" value="1"/>
</dbReference>
<dbReference type="RefSeq" id="WP_085485832.1">
    <property type="nucleotide sequence ID" value="NZ_FXAY01000003.1"/>
</dbReference>
<dbReference type="GO" id="GO:0004252">
    <property type="term" value="F:serine-type endopeptidase activity"/>
    <property type="evidence" value="ECO:0007669"/>
    <property type="project" value="InterPro"/>
</dbReference>
<dbReference type="InterPro" id="IPR051543">
    <property type="entry name" value="Serine_Peptidase_S9A"/>
</dbReference>
<protein>
    <submittedName>
        <fullName evidence="8">Oligopeptidase B Serine peptidase. MEROPS family S09A</fullName>
    </submittedName>
</protein>
<evidence type="ECO:0000259" key="6">
    <source>
        <dbReference type="Pfam" id="PF00326"/>
    </source>
</evidence>
<evidence type="ECO:0000259" key="7">
    <source>
        <dbReference type="Pfam" id="PF02897"/>
    </source>
</evidence>
<dbReference type="InterPro" id="IPR023302">
    <property type="entry name" value="Pept_S9A_N"/>
</dbReference>
<dbReference type="GO" id="GO:0006508">
    <property type="term" value="P:proteolysis"/>
    <property type="evidence" value="ECO:0007669"/>
    <property type="project" value="UniProtKB-KW"/>
</dbReference>
<feature type="domain" description="Peptidase S9A N-terminal" evidence="7">
    <location>
        <begin position="9"/>
        <end position="427"/>
    </location>
</feature>
<dbReference type="OrthoDB" id="9801421at2"/>
<dbReference type="EMBL" id="FXAY01000003">
    <property type="protein sequence ID" value="SMG36645.1"/>
    <property type="molecule type" value="Genomic_DNA"/>
</dbReference>
<dbReference type="Gene3D" id="2.130.10.120">
    <property type="entry name" value="Prolyl oligopeptidase, N-terminal domain"/>
    <property type="match status" value="1"/>
</dbReference>
<dbReference type="Gene3D" id="3.40.50.1820">
    <property type="entry name" value="alpha/beta hydrolase"/>
    <property type="match status" value="1"/>
</dbReference>
<dbReference type="InterPro" id="IPR002471">
    <property type="entry name" value="Pept_S9_AS"/>
</dbReference>
<dbReference type="Proteomes" id="UP000193244">
    <property type="component" value="Unassembled WGS sequence"/>
</dbReference>
<dbReference type="PRINTS" id="PR00862">
    <property type="entry name" value="PROLIGOPTASE"/>
</dbReference>
<feature type="region of interest" description="Disordered" evidence="5">
    <location>
        <begin position="1"/>
        <end position="22"/>
    </location>
</feature>
<feature type="domain" description="Peptidase S9 prolyl oligopeptidase catalytic" evidence="6">
    <location>
        <begin position="488"/>
        <end position="701"/>
    </location>
</feature>
<dbReference type="Pfam" id="PF02897">
    <property type="entry name" value="Peptidase_S9_N"/>
    <property type="match status" value="1"/>
</dbReference>
<dbReference type="SUPFAM" id="SSF53474">
    <property type="entry name" value="alpha/beta-Hydrolases"/>
    <property type="match status" value="1"/>
</dbReference>
<comment type="similarity">
    <text evidence="1">Belongs to the peptidase S9A family.</text>
</comment>
<evidence type="ECO:0000256" key="3">
    <source>
        <dbReference type="ARBA" id="ARBA00022801"/>
    </source>
</evidence>
<keyword evidence="9" id="KW-1185">Reference proteome</keyword>
<dbReference type="STRING" id="150121.SAMN06296010_2173"/>
<evidence type="ECO:0000256" key="1">
    <source>
        <dbReference type="ARBA" id="ARBA00005228"/>
    </source>
</evidence>
<name>A0A1X7K8I8_9MICO</name>
<dbReference type="Pfam" id="PF00326">
    <property type="entry name" value="Peptidase_S9"/>
    <property type="match status" value="1"/>
</dbReference>
<evidence type="ECO:0000256" key="4">
    <source>
        <dbReference type="ARBA" id="ARBA00022825"/>
    </source>
</evidence>
<accession>A0A1X7K8I8</accession>
<dbReference type="InterPro" id="IPR001375">
    <property type="entry name" value="Peptidase_S9_cat"/>
</dbReference>
<evidence type="ECO:0000256" key="5">
    <source>
        <dbReference type="SAM" id="MobiDB-lite"/>
    </source>
</evidence>
<dbReference type="PANTHER" id="PTHR11757">
    <property type="entry name" value="PROTEASE FAMILY S9A OLIGOPEPTIDASE"/>
    <property type="match status" value="1"/>
</dbReference>
<gene>
    <name evidence="8" type="ORF">SAMN06296010_2173</name>
</gene>
<dbReference type="PROSITE" id="PS00708">
    <property type="entry name" value="PRO_ENDOPEP_SER"/>
    <property type="match status" value="1"/>
</dbReference>
<organism evidence="8 9">
    <name type="scientific">Agreia pratensis</name>
    <dbReference type="NCBI Taxonomy" id="150121"/>
    <lineage>
        <taxon>Bacteria</taxon>
        <taxon>Bacillati</taxon>
        <taxon>Actinomycetota</taxon>
        <taxon>Actinomycetes</taxon>
        <taxon>Micrococcales</taxon>
        <taxon>Microbacteriaceae</taxon>
        <taxon>Agreia</taxon>
    </lineage>
</organism>